<protein>
    <submittedName>
        <fullName evidence="3">Fimbrial subunit</fullName>
    </submittedName>
</protein>
<evidence type="ECO:0000256" key="1">
    <source>
        <dbReference type="SAM" id="SignalP"/>
    </source>
</evidence>
<dbReference type="Pfam" id="PF00419">
    <property type="entry name" value="Fimbrial"/>
    <property type="match status" value="1"/>
</dbReference>
<dbReference type="SUPFAM" id="SSF49401">
    <property type="entry name" value="Bacterial adhesins"/>
    <property type="match status" value="1"/>
</dbReference>
<keyword evidence="1" id="KW-0732">Signal</keyword>
<evidence type="ECO:0000259" key="2">
    <source>
        <dbReference type="Pfam" id="PF00419"/>
    </source>
</evidence>
<dbReference type="RefSeq" id="WP_161710238.1">
    <property type="nucleotide sequence ID" value="NZ_CAXOHZ010000001.1"/>
</dbReference>
<evidence type="ECO:0000313" key="3">
    <source>
        <dbReference type="EMBL" id="SUC17810.1"/>
    </source>
</evidence>
<dbReference type="GO" id="GO:0043709">
    <property type="term" value="P:cell adhesion involved in single-species biofilm formation"/>
    <property type="evidence" value="ECO:0007669"/>
    <property type="project" value="TreeGrafter"/>
</dbReference>
<sequence length="186" mass="20487">MKKSILSIFILSTAFLSTQSNATEYEKNSVGIVNIKGQITATPSCILQPIAEIQLPNVQENNFTFSNLANVEAKEINIIFENCTQELNNIKLRVQNQGKSTLENTVISKDNGSNVSVAILDTTGSEIDLAQENNTQFKAKIDQVTHMASYKFYANYKKPDNIDATPGKVITSLNFDVIYSDVADQG</sequence>
<dbReference type="EMBL" id="UGTW01000001">
    <property type="protein sequence ID" value="SUC17810.1"/>
    <property type="molecule type" value="Genomic_DNA"/>
</dbReference>
<reference evidence="3 4" key="1">
    <citation type="submission" date="2018-06" db="EMBL/GenBank/DDBJ databases">
        <authorList>
            <consortium name="Pathogen Informatics"/>
            <person name="Doyle S."/>
        </authorList>
    </citation>
    <scope>NUCLEOTIDE SEQUENCE [LARGE SCALE GENOMIC DNA]</scope>
    <source>
        <strain evidence="3 4">NCTC10376</strain>
    </source>
</reference>
<name>A0A379FDU2_PROVU</name>
<feature type="chain" id="PRO_5016681060" evidence="1">
    <location>
        <begin position="23"/>
        <end position="186"/>
    </location>
</feature>
<gene>
    <name evidence="3" type="ORF">NCTC10376_03763</name>
</gene>
<organism evidence="3 4">
    <name type="scientific">Proteus vulgaris</name>
    <dbReference type="NCBI Taxonomy" id="585"/>
    <lineage>
        <taxon>Bacteria</taxon>
        <taxon>Pseudomonadati</taxon>
        <taxon>Pseudomonadota</taxon>
        <taxon>Gammaproteobacteria</taxon>
        <taxon>Enterobacterales</taxon>
        <taxon>Morganellaceae</taxon>
        <taxon>Proteus</taxon>
    </lineage>
</organism>
<feature type="domain" description="Fimbrial-type adhesion" evidence="2">
    <location>
        <begin position="34"/>
        <end position="179"/>
    </location>
</feature>
<accession>A0A379FDU2</accession>
<dbReference type="InterPro" id="IPR050263">
    <property type="entry name" value="Bact_Fimbrial_Adh_Pro"/>
</dbReference>
<dbReference type="GO" id="GO:0009289">
    <property type="term" value="C:pilus"/>
    <property type="evidence" value="ECO:0007669"/>
    <property type="project" value="InterPro"/>
</dbReference>
<feature type="signal peptide" evidence="1">
    <location>
        <begin position="1"/>
        <end position="22"/>
    </location>
</feature>
<dbReference type="InterPro" id="IPR000259">
    <property type="entry name" value="Adhesion_dom_fimbrial"/>
</dbReference>
<dbReference type="PANTHER" id="PTHR33420">
    <property type="entry name" value="FIMBRIAL SUBUNIT ELFA-RELATED"/>
    <property type="match status" value="1"/>
</dbReference>
<dbReference type="PANTHER" id="PTHR33420:SF32">
    <property type="entry name" value="FIMBRIAL-LIKE PROTEIN"/>
    <property type="match status" value="1"/>
</dbReference>
<evidence type="ECO:0000313" key="4">
    <source>
        <dbReference type="Proteomes" id="UP000254331"/>
    </source>
</evidence>
<dbReference type="Proteomes" id="UP000254331">
    <property type="component" value="Unassembled WGS sequence"/>
</dbReference>
<proteinExistence type="predicted"/>
<dbReference type="InterPro" id="IPR036937">
    <property type="entry name" value="Adhesion_dom_fimbrial_sf"/>
</dbReference>
<dbReference type="InterPro" id="IPR008966">
    <property type="entry name" value="Adhesion_dom_sf"/>
</dbReference>
<dbReference type="Gene3D" id="2.60.40.1090">
    <property type="entry name" value="Fimbrial-type adhesion domain"/>
    <property type="match status" value="1"/>
</dbReference>
<dbReference type="AlphaFoldDB" id="A0A379FDU2"/>